<gene>
    <name evidence="3" type="ORF">EXIGLDRAFT_843396</name>
</gene>
<feature type="region of interest" description="Disordered" evidence="1">
    <location>
        <begin position="224"/>
        <end position="248"/>
    </location>
</feature>
<reference evidence="3 4" key="1">
    <citation type="journal article" date="2016" name="Mol. Biol. Evol.">
        <title>Comparative Genomics of Early-Diverging Mushroom-Forming Fungi Provides Insights into the Origins of Lignocellulose Decay Capabilities.</title>
        <authorList>
            <person name="Nagy L.G."/>
            <person name="Riley R."/>
            <person name="Tritt A."/>
            <person name="Adam C."/>
            <person name="Daum C."/>
            <person name="Floudas D."/>
            <person name="Sun H."/>
            <person name="Yadav J.S."/>
            <person name="Pangilinan J."/>
            <person name="Larsson K.H."/>
            <person name="Matsuura K."/>
            <person name="Barry K."/>
            <person name="Labutti K."/>
            <person name="Kuo R."/>
            <person name="Ohm R.A."/>
            <person name="Bhattacharya S.S."/>
            <person name="Shirouzu T."/>
            <person name="Yoshinaga Y."/>
            <person name="Martin F.M."/>
            <person name="Grigoriev I.V."/>
            <person name="Hibbett D.S."/>
        </authorList>
    </citation>
    <scope>NUCLEOTIDE SEQUENCE [LARGE SCALE GENOMIC DNA]</scope>
    <source>
        <strain evidence="3 4">HHB12029</strain>
    </source>
</reference>
<dbReference type="OrthoDB" id="3364132at2759"/>
<feature type="compositionally biased region" description="Basic and acidic residues" evidence="1">
    <location>
        <begin position="224"/>
        <end position="234"/>
    </location>
</feature>
<dbReference type="AlphaFoldDB" id="A0A165CNW8"/>
<keyword evidence="4" id="KW-1185">Reference proteome</keyword>
<name>A0A165CNW8_EXIGL</name>
<organism evidence="3 4">
    <name type="scientific">Exidia glandulosa HHB12029</name>
    <dbReference type="NCBI Taxonomy" id="1314781"/>
    <lineage>
        <taxon>Eukaryota</taxon>
        <taxon>Fungi</taxon>
        <taxon>Dikarya</taxon>
        <taxon>Basidiomycota</taxon>
        <taxon>Agaricomycotina</taxon>
        <taxon>Agaricomycetes</taxon>
        <taxon>Auriculariales</taxon>
        <taxon>Exidiaceae</taxon>
        <taxon>Exidia</taxon>
    </lineage>
</organism>
<dbReference type="PANTHER" id="PTHR36223:SF1">
    <property type="entry name" value="TRANSCRIPTION ELONGATION FACTOR EAF N-TERMINAL DOMAIN-CONTAINING PROTEIN"/>
    <property type="match status" value="1"/>
</dbReference>
<feature type="region of interest" description="Disordered" evidence="1">
    <location>
        <begin position="322"/>
        <end position="350"/>
    </location>
</feature>
<evidence type="ECO:0000256" key="1">
    <source>
        <dbReference type="SAM" id="MobiDB-lite"/>
    </source>
</evidence>
<evidence type="ECO:0000313" key="4">
    <source>
        <dbReference type="Proteomes" id="UP000077266"/>
    </source>
</evidence>
<evidence type="ECO:0000259" key="2">
    <source>
        <dbReference type="Pfam" id="PF25534"/>
    </source>
</evidence>
<dbReference type="STRING" id="1314781.A0A165CNW8"/>
<dbReference type="Proteomes" id="UP000077266">
    <property type="component" value="Unassembled WGS sequence"/>
</dbReference>
<dbReference type="Pfam" id="PF25534">
    <property type="entry name" value="DUF7918"/>
    <property type="match status" value="1"/>
</dbReference>
<sequence length="350" mass="38717">MPPPTSIACNGYRAWVKLELEDTVKNSARSDRVPVYQAQTSLSGATGWIASVPGERFSVHWEGPLLTPFCGQLYVDGTHVDGRVVRVGQKPPQASITHVADGKGTARPLVFSQIALTDDDRVRRRADDRAALDAIGTIRLEILRIANAAPAPRVPKSSLPTTQARFHEKDKKLGGHHAILGQPTPAHVIAVAPQYLDDGEPFIVFEFKYRAEDILLAQGIVKRPESSKKTRKDPPPASGSHIHDPLVPVKGELKREYDELYLSPPVSPTQNKRQRVVKPEPEPGEIYEDRNAINTQSDAQLKARIRVLEWQLAQAARRGAHIPAPDLYPDEADREDRETAVTVVDLTHDE</sequence>
<dbReference type="PANTHER" id="PTHR36223">
    <property type="entry name" value="BETA-LACTAMASE-TYPE TRANSPEPTIDASE FOLD DOMAIN CONTAINING PROTEIN"/>
    <property type="match status" value="1"/>
</dbReference>
<dbReference type="InParanoid" id="A0A165CNW8"/>
<dbReference type="EMBL" id="KV426302">
    <property type="protein sequence ID" value="KZV82822.1"/>
    <property type="molecule type" value="Genomic_DNA"/>
</dbReference>
<dbReference type="InterPro" id="IPR057678">
    <property type="entry name" value="DUF7918"/>
</dbReference>
<accession>A0A165CNW8</accession>
<feature type="compositionally biased region" description="Basic and acidic residues" evidence="1">
    <location>
        <begin position="277"/>
        <end position="286"/>
    </location>
</feature>
<proteinExistence type="predicted"/>
<protein>
    <recommendedName>
        <fullName evidence="2">DUF7918 domain-containing protein</fullName>
    </recommendedName>
</protein>
<feature type="domain" description="DUF7918" evidence="2">
    <location>
        <begin position="45"/>
        <end position="223"/>
    </location>
</feature>
<evidence type="ECO:0000313" key="3">
    <source>
        <dbReference type="EMBL" id="KZV82822.1"/>
    </source>
</evidence>
<feature type="region of interest" description="Disordered" evidence="1">
    <location>
        <begin position="262"/>
        <end position="286"/>
    </location>
</feature>